<evidence type="ECO:0000256" key="5">
    <source>
        <dbReference type="ARBA" id="ARBA00022989"/>
    </source>
</evidence>
<keyword evidence="3 7" id="KW-0813">Transport</keyword>
<dbReference type="WBParaSite" id="ACRNAN_scaffold21380.g13083.t1">
    <property type="protein sequence ID" value="ACRNAN_scaffold21380.g13083.t1"/>
    <property type="gene ID" value="ACRNAN_scaffold21380.g13083"/>
</dbReference>
<keyword evidence="4 7" id="KW-0812">Transmembrane</keyword>
<comment type="caution">
    <text evidence="7">Lacks conserved residue(s) required for the propagation of feature annotation.</text>
</comment>
<accession>A0A914DBT4</accession>
<evidence type="ECO:0000256" key="1">
    <source>
        <dbReference type="ARBA" id="ARBA00004141"/>
    </source>
</evidence>
<evidence type="ECO:0000256" key="7">
    <source>
        <dbReference type="RuleBase" id="RU361216"/>
    </source>
</evidence>
<dbReference type="GO" id="GO:0005886">
    <property type="term" value="C:plasma membrane"/>
    <property type="evidence" value="ECO:0007669"/>
    <property type="project" value="TreeGrafter"/>
</dbReference>
<dbReference type="InterPro" id="IPR001991">
    <property type="entry name" value="Na-dicarboxylate_symporter"/>
</dbReference>
<dbReference type="GO" id="GO:0005313">
    <property type="term" value="F:L-glutamate transmembrane transporter activity"/>
    <property type="evidence" value="ECO:0007669"/>
    <property type="project" value="TreeGrafter"/>
</dbReference>
<sequence>MDQPISSYVDGMNVLGIIVFCIAVGIAISYIGTTAKPLMDLFIALDHVITAIVNVIM</sequence>
<dbReference type="GO" id="GO:0015501">
    <property type="term" value="F:glutamate:sodium symporter activity"/>
    <property type="evidence" value="ECO:0007669"/>
    <property type="project" value="TreeGrafter"/>
</dbReference>
<evidence type="ECO:0000313" key="9">
    <source>
        <dbReference type="WBParaSite" id="ACRNAN_scaffold21380.g13083.t1"/>
    </source>
</evidence>
<protein>
    <recommendedName>
        <fullName evidence="7">Amino acid transporter</fullName>
    </recommendedName>
</protein>
<dbReference type="InterPro" id="IPR050746">
    <property type="entry name" value="DAACS"/>
</dbReference>
<reference evidence="9" key="1">
    <citation type="submission" date="2022-11" db="UniProtKB">
        <authorList>
            <consortium name="WormBaseParasite"/>
        </authorList>
    </citation>
    <scope>IDENTIFICATION</scope>
</reference>
<evidence type="ECO:0000256" key="3">
    <source>
        <dbReference type="ARBA" id="ARBA00022448"/>
    </source>
</evidence>
<dbReference type="SUPFAM" id="SSF118215">
    <property type="entry name" value="Proton glutamate symport protein"/>
    <property type="match status" value="1"/>
</dbReference>
<evidence type="ECO:0000256" key="2">
    <source>
        <dbReference type="ARBA" id="ARBA00006148"/>
    </source>
</evidence>
<dbReference type="PANTHER" id="PTHR11958:SF63">
    <property type="entry name" value="AMINO ACID TRANSPORTER"/>
    <property type="match status" value="1"/>
</dbReference>
<comment type="similarity">
    <text evidence="2 7">Belongs to the dicarboxylate/amino acid:cation symporter (DAACS) (TC 2.A.23) family.</text>
</comment>
<dbReference type="Proteomes" id="UP000887540">
    <property type="component" value="Unplaced"/>
</dbReference>
<proteinExistence type="inferred from homology"/>
<dbReference type="GO" id="GO:0015175">
    <property type="term" value="F:neutral L-amino acid transmembrane transporter activity"/>
    <property type="evidence" value="ECO:0007669"/>
    <property type="project" value="TreeGrafter"/>
</dbReference>
<dbReference type="PANTHER" id="PTHR11958">
    <property type="entry name" value="SODIUM/DICARBOXYLATE SYMPORTER-RELATED"/>
    <property type="match status" value="1"/>
</dbReference>
<keyword evidence="6 7" id="KW-0472">Membrane</keyword>
<dbReference type="InterPro" id="IPR036458">
    <property type="entry name" value="Na:dicarbo_symporter_sf"/>
</dbReference>
<keyword evidence="5 7" id="KW-1133">Transmembrane helix</keyword>
<keyword evidence="8" id="KW-1185">Reference proteome</keyword>
<evidence type="ECO:0000313" key="8">
    <source>
        <dbReference type="Proteomes" id="UP000887540"/>
    </source>
</evidence>
<comment type="subcellular location">
    <subcellularLocation>
        <location evidence="1 7">Membrane</location>
        <topology evidence="1 7">Multi-pass membrane protein</topology>
    </subcellularLocation>
</comment>
<keyword evidence="7" id="KW-0769">Symport</keyword>
<evidence type="ECO:0000256" key="6">
    <source>
        <dbReference type="ARBA" id="ARBA00023136"/>
    </source>
</evidence>
<organism evidence="8 9">
    <name type="scientific">Acrobeloides nanus</name>
    <dbReference type="NCBI Taxonomy" id="290746"/>
    <lineage>
        <taxon>Eukaryota</taxon>
        <taxon>Metazoa</taxon>
        <taxon>Ecdysozoa</taxon>
        <taxon>Nematoda</taxon>
        <taxon>Chromadorea</taxon>
        <taxon>Rhabditida</taxon>
        <taxon>Tylenchina</taxon>
        <taxon>Cephalobomorpha</taxon>
        <taxon>Cephaloboidea</taxon>
        <taxon>Cephalobidae</taxon>
        <taxon>Acrobeloides</taxon>
    </lineage>
</organism>
<dbReference type="Pfam" id="PF00375">
    <property type="entry name" value="SDF"/>
    <property type="match status" value="1"/>
</dbReference>
<name>A0A914DBT4_9BILA</name>
<evidence type="ECO:0000256" key="4">
    <source>
        <dbReference type="ARBA" id="ARBA00022692"/>
    </source>
</evidence>
<dbReference type="Gene3D" id="1.10.3860.10">
    <property type="entry name" value="Sodium:dicarboxylate symporter"/>
    <property type="match status" value="1"/>
</dbReference>
<dbReference type="AlphaFoldDB" id="A0A914DBT4"/>
<feature type="transmembrane region" description="Helical" evidence="7">
    <location>
        <begin position="12"/>
        <end position="32"/>
    </location>
</feature>